<accession>A0A0C5VH13</accession>
<reference evidence="1 2" key="1">
    <citation type="submission" date="2014-01" db="EMBL/GenBank/DDBJ databases">
        <title>Full genme sequencing of cellulolytic bacterium Gynuella sunshinyii YC6258T gen. nov., sp. nov.</title>
        <authorList>
            <person name="Khan H."/>
            <person name="Chung E.J."/>
            <person name="Chung Y.R."/>
        </authorList>
    </citation>
    <scope>NUCLEOTIDE SEQUENCE [LARGE SCALE GENOMIC DNA]</scope>
    <source>
        <strain evidence="1 2">YC6258</strain>
    </source>
</reference>
<evidence type="ECO:0000313" key="2">
    <source>
        <dbReference type="Proteomes" id="UP000032266"/>
    </source>
</evidence>
<dbReference type="HOGENOM" id="CLU_3080400_0_0_6"/>
<name>A0A0C5VH13_9GAMM</name>
<dbReference type="Proteomes" id="UP000032266">
    <property type="component" value="Chromosome"/>
</dbReference>
<proteinExistence type="predicted"/>
<organism evidence="1 2">
    <name type="scientific">Gynuella sunshinyii YC6258</name>
    <dbReference type="NCBI Taxonomy" id="1445510"/>
    <lineage>
        <taxon>Bacteria</taxon>
        <taxon>Pseudomonadati</taxon>
        <taxon>Pseudomonadota</taxon>
        <taxon>Gammaproteobacteria</taxon>
        <taxon>Oceanospirillales</taxon>
        <taxon>Saccharospirillaceae</taxon>
        <taxon>Gynuella</taxon>
    </lineage>
</organism>
<keyword evidence="2" id="KW-1185">Reference proteome</keyword>
<gene>
    <name evidence="1" type="ORF">YC6258_00588</name>
</gene>
<protein>
    <submittedName>
        <fullName evidence="1">Uncharacterized protein</fullName>
    </submittedName>
</protein>
<evidence type="ECO:0000313" key="1">
    <source>
        <dbReference type="EMBL" id="AJQ92638.1"/>
    </source>
</evidence>
<dbReference type="AlphaFoldDB" id="A0A0C5VH13"/>
<dbReference type="KEGG" id="gsn:YC6258_00588"/>
<dbReference type="STRING" id="1445510.YC6258_00588"/>
<sequence length="52" mass="5906">MYRQIKEESVKSSDRSDTCCRAISANTYKKFDPNAGIETARFTVSFFAHALI</sequence>
<dbReference type="EMBL" id="CP007142">
    <property type="protein sequence ID" value="AJQ92638.1"/>
    <property type="molecule type" value="Genomic_DNA"/>
</dbReference>